<dbReference type="GO" id="GO:0042795">
    <property type="term" value="P:snRNA transcription by RNA polymerase II"/>
    <property type="evidence" value="ECO:0007669"/>
    <property type="project" value="TreeGrafter"/>
</dbReference>
<dbReference type="SMART" id="SM00717">
    <property type="entry name" value="SANT"/>
    <property type="match status" value="3"/>
</dbReference>
<accession>A0A1V9YGN5</accession>
<dbReference type="PANTHER" id="PTHR46621:SF1">
    <property type="entry name" value="SNRNA-ACTIVATING PROTEIN COMPLEX SUBUNIT 4"/>
    <property type="match status" value="1"/>
</dbReference>
<comment type="caution">
    <text evidence="8">The sequence shown here is derived from an EMBL/GenBank/DDBJ whole genome shotgun (WGS) entry which is preliminary data.</text>
</comment>
<dbReference type="InterPro" id="IPR017930">
    <property type="entry name" value="Myb_dom"/>
</dbReference>
<dbReference type="Pfam" id="PF00249">
    <property type="entry name" value="Myb_DNA-binding"/>
    <property type="match status" value="1"/>
</dbReference>
<dbReference type="InterPro" id="IPR051575">
    <property type="entry name" value="Myb-like_DNA-bd"/>
</dbReference>
<keyword evidence="1" id="KW-0805">Transcription regulation</keyword>
<feature type="domain" description="SANT" evidence="6">
    <location>
        <begin position="116"/>
        <end position="167"/>
    </location>
</feature>
<dbReference type="SUPFAM" id="SSF46689">
    <property type="entry name" value="Homeodomain-like"/>
    <property type="match status" value="2"/>
</dbReference>
<evidence type="ECO:0000256" key="4">
    <source>
        <dbReference type="ARBA" id="ARBA00023242"/>
    </source>
</evidence>
<evidence type="ECO:0000313" key="9">
    <source>
        <dbReference type="Proteomes" id="UP000243579"/>
    </source>
</evidence>
<feature type="domain" description="Myb-like" evidence="5">
    <location>
        <begin position="113"/>
        <end position="163"/>
    </location>
</feature>
<dbReference type="GO" id="GO:0019185">
    <property type="term" value="C:snRNA-activating protein complex"/>
    <property type="evidence" value="ECO:0007669"/>
    <property type="project" value="TreeGrafter"/>
</dbReference>
<feature type="domain" description="HTH myb-type" evidence="7">
    <location>
        <begin position="58"/>
        <end position="116"/>
    </location>
</feature>
<keyword evidence="9" id="KW-1185">Reference proteome</keyword>
<dbReference type="PROSITE" id="PS51294">
    <property type="entry name" value="HTH_MYB"/>
    <property type="match status" value="3"/>
</dbReference>
<dbReference type="InterPro" id="IPR009057">
    <property type="entry name" value="Homeodomain-like_sf"/>
</dbReference>
<dbReference type="OrthoDB" id="2143914at2759"/>
<dbReference type="InterPro" id="IPR017884">
    <property type="entry name" value="SANT_dom"/>
</dbReference>
<evidence type="ECO:0000313" key="8">
    <source>
        <dbReference type="EMBL" id="OQR84871.1"/>
    </source>
</evidence>
<dbReference type="PROSITE" id="PS51293">
    <property type="entry name" value="SANT"/>
    <property type="match status" value="1"/>
</dbReference>
<evidence type="ECO:0000259" key="5">
    <source>
        <dbReference type="PROSITE" id="PS50090"/>
    </source>
</evidence>
<reference evidence="8 9" key="1">
    <citation type="journal article" date="2014" name="Genome Biol. Evol.">
        <title>The secreted proteins of Achlya hypogyna and Thraustotheca clavata identify the ancestral oomycete secretome and reveal gene acquisitions by horizontal gene transfer.</title>
        <authorList>
            <person name="Misner I."/>
            <person name="Blouin N."/>
            <person name="Leonard G."/>
            <person name="Richards T.A."/>
            <person name="Lane C.E."/>
        </authorList>
    </citation>
    <scope>NUCLEOTIDE SEQUENCE [LARGE SCALE GENOMIC DNA]</scope>
    <source>
        <strain evidence="8 9">ATCC 48635</strain>
    </source>
</reference>
<feature type="domain" description="HTH myb-type" evidence="7">
    <location>
        <begin position="12"/>
        <end position="57"/>
    </location>
</feature>
<dbReference type="InterPro" id="IPR001005">
    <property type="entry name" value="SANT/Myb"/>
</dbReference>
<organism evidence="8 9">
    <name type="scientific">Achlya hypogyna</name>
    <name type="common">Oomycete</name>
    <name type="synonym">Protoachlya hypogyna</name>
    <dbReference type="NCBI Taxonomy" id="1202772"/>
    <lineage>
        <taxon>Eukaryota</taxon>
        <taxon>Sar</taxon>
        <taxon>Stramenopiles</taxon>
        <taxon>Oomycota</taxon>
        <taxon>Saprolegniomycetes</taxon>
        <taxon>Saprolegniales</taxon>
        <taxon>Achlyaceae</taxon>
        <taxon>Achlya</taxon>
    </lineage>
</organism>
<dbReference type="EMBL" id="JNBR01001831">
    <property type="protein sequence ID" value="OQR84871.1"/>
    <property type="molecule type" value="Genomic_DNA"/>
</dbReference>
<dbReference type="PROSITE" id="PS50090">
    <property type="entry name" value="MYB_LIKE"/>
    <property type="match status" value="3"/>
</dbReference>
<evidence type="ECO:0000259" key="7">
    <source>
        <dbReference type="PROSITE" id="PS51294"/>
    </source>
</evidence>
<feature type="domain" description="Myb-like" evidence="5">
    <location>
        <begin position="58"/>
        <end position="112"/>
    </location>
</feature>
<name>A0A1V9YGN5_ACHHY</name>
<dbReference type="Pfam" id="PF13921">
    <property type="entry name" value="Myb_DNA-bind_6"/>
    <property type="match status" value="1"/>
</dbReference>
<dbReference type="STRING" id="1202772.A0A1V9YGN5"/>
<keyword evidence="2 8" id="KW-0238">DNA-binding</keyword>
<dbReference type="GO" id="GO:0000978">
    <property type="term" value="F:RNA polymerase II cis-regulatory region sequence-specific DNA binding"/>
    <property type="evidence" value="ECO:0007669"/>
    <property type="project" value="TreeGrafter"/>
</dbReference>
<dbReference type="GO" id="GO:0042796">
    <property type="term" value="P:snRNA transcription by RNA polymerase III"/>
    <property type="evidence" value="ECO:0007669"/>
    <property type="project" value="TreeGrafter"/>
</dbReference>
<evidence type="ECO:0000256" key="2">
    <source>
        <dbReference type="ARBA" id="ARBA00023125"/>
    </source>
</evidence>
<dbReference type="PANTHER" id="PTHR46621">
    <property type="entry name" value="SNRNA-ACTIVATING PROTEIN COMPLEX SUBUNIT 4"/>
    <property type="match status" value="1"/>
</dbReference>
<dbReference type="GO" id="GO:0001006">
    <property type="term" value="F:RNA polymerase III type 3 promoter sequence-specific DNA binding"/>
    <property type="evidence" value="ECO:0007669"/>
    <property type="project" value="TreeGrafter"/>
</dbReference>
<evidence type="ECO:0000259" key="6">
    <source>
        <dbReference type="PROSITE" id="PS51293"/>
    </source>
</evidence>
<protein>
    <submittedName>
        <fullName evidence="8">Myb-like DNA-binding protein</fullName>
    </submittedName>
</protein>
<keyword evidence="4" id="KW-0539">Nucleus</keyword>
<keyword evidence="3" id="KW-0804">Transcription</keyword>
<evidence type="ECO:0000256" key="3">
    <source>
        <dbReference type="ARBA" id="ARBA00023163"/>
    </source>
</evidence>
<sequence length="335" mass="37313">MAADKDRYPSTGPWTPEQDEALKKAMEIHVDRNWRAVADMVPGRDDSQCLQRWQKVLKPGLVKGHWSHAEDVKLRDLVRDAPTLAAIRWKDVAEKISGRTAKQCRERWKNHLDPTIAKGAFTDAEDVALEAAFADYGNGWSKIAKRLPGRTQEQVKKRYKELHPEFNNAGQIGRPSHKKQRLEVDVASLSQSWTAVPREVPPLVNNATLGNLSTLLLSGDLSQLTESTTWLVPDTAASEPADLTALLEVSLDLIHLRGDDVAAADVVLWGEDDMWEYLRSALNLQCDCGCDGDEPLVFLEATPTSSIQLLPVTSPNPGADDSDDEFDMNKMTFYD</sequence>
<evidence type="ECO:0000256" key="1">
    <source>
        <dbReference type="ARBA" id="ARBA00023015"/>
    </source>
</evidence>
<feature type="domain" description="HTH myb-type" evidence="7">
    <location>
        <begin position="118"/>
        <end position="166"/>
    </location>
</feature>
<dbReference type="CDD" id="cd00167">
    <property type="entry name" value="SANT"/>
    <property type="match status" value="3"/>
</dbReference>
<dbReference type="AlphaFoldDB" id="A0A1V9YGN5"/>
<dbReference type="Proteomes" id="UP000243579">
    <property type="component" value="Unassembled WGS sequence"/>
</dbReference>
<dbReference type="Gene3D" id="1.10.10.60">
    <property type="entry name" value="Homeodomain-like"/>
    <property type="match status" value="3"/>
</dbReference>
<gene>
    <name evidence="8" type="ORF">ACHHYP_12579</name>
</gene>
<proteinExistence type="predicted"/>
<feature type="domain" description="Myb-like" evidence="5">
    <location>
        <begin position="12"/>
        <end position="57"/>
    </location>
</feature>